<feature type="domain" description="Rhodanese" evidence="1">
    <location>
        <begin position="36"/>
        <end position="125"/>
    </location>
</feature>
<name>E6PHH6_9ZZZZ</name>
<organism evidence="2">
    <name type="scientific">mine drainage metagenome</name>
    <dbReference type="NCBI Taxonomy" id="410659"/>
    <lineage>
        <taxon>unclassified sequences</taxon>
        <taxon>metagenomes</taxon>
        <taxon>ecological metagenomes</taxon>
    </lineage>
</organism>
<accession>E6PHH6</accession>
<evidence type="ECO:0000313" key="2">
    <source>
        <dbReference type="EMBL" id="CBH75914.1"/>
    </source>
</evidence>
<dbReference type="SMART" id="SM00450">
    <property type="entry name" value="RHOD"/>
    <property type="match status" value="1"/>
</dbReference>
<dbReference type="EMBL" id="CABL01000017">
    <property type="protein sequence ID" value="CBH75914.1"/>
    <property type="molecule type" value="Genomic_DNA"/>
</dbReference>
<proteinExistence type="predicted"/>
<sequence length="131" mass="15113">MAERRFAEIERVVKCYFDDRETMVAYDRDVLLGKARRGEIVVLDVRPKSEYEHAHLPHARSIPMDELERCMASLPRNKQIVAYCRGPYCVLSLQASTLLREHGFDVLRLPDGVLEWRNAGLPLAYTSPPKE</sequence>
<dbReference type="SUPFAM" id="SSF52821">
    <property type="entry name" value="Rhodanese/Cell cycle control phosphatase"/>
    <property type="match status" value="1"/>
</dbReference>
<gene>
    <name evidence="2" type="ORF">CARN1_1081</name>
    <name evidence="3" type="ORF">CARN4_1060</name>
</gene>
<dbReference type="PROSITE" id="PS50206">
    <property type="entry name" value="RHODANESE_3"/>
    <property type="match status" value="1"/>
</dbReference>
<dbReference type="Gene3D" id="3.40.250.10">
    <property type="entry name" value="Rhodanese-like domain"/>
    <property type="match status" value="1"/>
</dbReference>
<dbReference type="InterPro" id="IPR050229">
    <property type="entry name" value="GlpE_sulfurtransferase"/>
</dbReference>
<reference evidence="2" key="1">
    <citation type="submission" date="2009-10" db="EMBL/GenBank/DDBJ databases">
        <title>Diversity of trophic interactions inside an arsenic-rich microbial ecosystem.</title>
        <authorList>
            <person name="Bertin P.N."/>
            <person name="Heinrich-Salmeron A."/>
            <person name="Pelletier E."/>
            <person name="Goulhen-Chollet F."/>
            <person name="Arsene-Ploetze F."/>
            <person name="Gallien S."/>
            <person name="Calteau A."/>
            <person name="Vallenet D."/>
            <person name="Casiot C."/>
            <person name="Chane-Woon-Ming B."/>
            <person name="Giloteaux L."/>
            <person name="Barakat M."/>
            <person name="Bonnefoy V."/>
            <person name="Bruneel O."/>
            <person name="Chandler M."/>
            <person name="Cleiss J."/>
            <person name="Duran R."/>
            <person name="Elbaz-Poulichet F."/>
            <person name="Fonknechten N."/>
            <person name="Lauga B."/>
            <person name="Mornico D."/>
            <person name="Ortet P."/>
            <person name="Schaeffer C."/>
            <person name="Siguier P."/>
            <person name="Alexander Thil Smith A."/>
            <person name="Van Dorsselaer A."/>
            <person name="Weissenbach J."/>
            <person name="Medigue C."/>
            <person name="Le Paslier D."/>
        </authorList>
    </citation>
    <scope>NUCLEOTIDE SEQUENCE</scope>
</reference>
<dbReference type="InterPro" id="IPR036873">
    <property type="entry name" value="Rhodanese-like_dom_sf"/>
</dbReference>
<comment type="caution">
    <text evidence="2">The sequence shown here is derived from an EMBL/GenBank/DDBJ whole genome shotgun (WGS) entry which is preliminary data.</text>
</comment>
<dbReference type="Pfam" id="PF00581">
    <property type="entry name" value="Rhodanese"/>
    <property type="match status" value="1"/>
</dbReference>
<dbReference type="InterPro" id="IPR001763">
    <property type="entry name" value="Rhodanese-like_dom"/>
</dbReference>
<evidence type="ECO:0000259" key="1">
    <source>
        <dbReference type="PROSITE" id="PS50206"/>
    </source>
</evidence>
<protein>
    <submittedName>
        <fullName evidence="2">Putative transcription regulatory protein, ArsR family</fullName>
    </submittedName>
</protein>
<dbReference type="EMBL" id="CABO01000034">
    <property type="protein sequence ID" value="CBI02354.1"/>
    <property type="molecule type" value="Genomic_DNA"/>
</dbReference>
<dbReference type="PANTHER" id="PTHR43031">
    <property type="entry name" value="FAD-DEPENDENT OXIDOREDUCTASE"/>
    <property type="match status" value="1"/>
</dbReference>
<dbReference type="PANTHER" id="PTHR43031:SF16">
    <property type="entry name" value="OXIDOREDUCTASE"/>
    <property type="match status" value="1"/>
</dbReference>
<evidence type="ECO:0000313" key="3">
    <source>
        <dbReference type="EMBL" id="CBI02354.1"/>
    </source>
</evidence>
<dbReference type="CDD" id="cd00158">
    <property type="entry name" value="RHOD"/>
    <property type="match status" value="1"/>
</dbReference>
<dbReference type="AlphaFoldDB" id="E6PHH6"/>